<dbReference type="SUPFAM" id="SSF51905">
    <property type="entry name" value="FAD/NAD(P)-binding domain"/>
    <property type="match status" value="1"/>
</dbReference>
<keyword evidence="2 7" id="KW-0285">Flavoprotein</keyword>
<dbReference type="AlphaFoldDB" id="A0A379C2B4"/>
<dbReference type="Pfam" id="PF07992">
    <property type="entry name" value="Pyr_redox_2"/>
    <property type="match status" value="1"/>
</dbReference>
<dbReference type="EC" id="1.8.1.9" evidence="7"/>
<evidence type="ECO:0000256" key="8">
    <source>
        <dbReference type="RuleBase" id="RU003881"/>
    </source>
</evidence>
<reference evidence="10 11" key="1">
    <citation type="submission" date="2018-06" db="EMBL/GenBank/DDBJ databases">
        <authorList>
            <consortium name="Pathogen Informatics"/>
            <person name="Doyle S."/>
        </authorList>
    </citation>
    <scope>NUCLEOTIDE SEQUENCE [LARGE SCALE GENOMIC DNA]</scope>
    <source>
        <strain evidence="10 11">NCTC13149</strain>
    </source>
</reference>
<evidence type="ECO:0000259" key="9">
    <source>
        <dbReference type="Pfam" id="PF07992"/>
    </source>
</evidence>
<accession>A0A379C2B4</accession>
<feature type="domain" description="FAD/NAD(P)-binding" evidence="9">
    <location>
        <begin position="2"/>
        <end position="291"/>
    </location>
</feature>
<dbReference type="PRINTS" id="PR00368">
    <property type="entry name" value="FADPNR"/>
</dbReference>
<keyword evidence="4 7" id="KW-0560">Oxidoreductase</keyword>
<evidence type="ECO:0000256" key="1">
    <source>
        <dbReference type="ARBA" id="ARBA00009333"/>
    </source>
</evidence>
<evidence type="ECO:0000256" key="6">
    <source>
        <dbReference type="ARBA" id="ARBA00023284"/>
    </source>
</evidence>
<dbReference type="PANTHER" id="PTHR48105">
    <property type="entry name" value="THIOREDOXIN REDUCTASE 1-RELATED-RELATED"/>
    <property type="match status" value="1"/>
</dbReference>
<dbReference type="InterPro" id="IPR036188">
    <property type="entry name" value="FAD/NAD-bd_sf"/>
</dbReference>
<comment type="subunit">
    <text evidence="7">Homodimer.</text>
</comment>
<name>A0A379C2B4_9FIRM</name>
<evidence type="ECO:0000313" key="11">
    <source>
        <dbReference type="Proteomes" id="UP000255517"/>
    </source>
</evidence>
<dbReference type="InterPro" id="IPR008255">
    <property type="entry name" value="Pyr_nucl-diS_OxRdtase_2_AS"/>
</dbReference>
<keyword evidence="5" id="KW-1015">Disulfide bond</keyword>
<dbReference type="GO" id="GO:0004791">
    <property type="term" value="F:thioredoxin-disulfide reductase (NADPH) activity"/>
    <property type="evidence" value="ECO:0007669"/>
    <property type="project" value="UniProtKB-UniRule"/>
</dbReference>
<keyword evidence="6 7" id="KW-0676">Redox-active center</keyword>
<keyword evidence="3 7" id="KW-0274">FAD</keyword>
<keyword evidence="8" id="KW-0521">NADP</keyword>
<evidence type="ECO:0000256" key="2">
    <source>
        <dbReference type="ARBA" id="ARBA00022630"/>
    </source>
</evidence>
<dbReference type="GO" id="GO:0019430">
    <property type="term" value="P:removal of superoxide radicals"/>
    <property type="evidence" value="ECO:0007669"/>
    <property type="project" value="UniProtKB-UniRule"/>
</dbReference>
<protein>
    <recommendedName>
        <fullName evidence="7">Thioredoxin reductase</fullName>
        <ecNumber evidence="7">1.8.1.9</ecNumber>
    </recommendedName>
</protein>
<comment type="catalytic activity">
    <reaction evidence="7">
        <text>[thioredoxin]-dithiol + NADP(+) = [thioredoxin]-disulfide + NADPH + H(+)</text>
        <dbReference type="Rhea" id="RHEA:20345"/>
        <dbReference type="Rhea" id="RHEA-COMP:10698"/>
        <dbReference type="Rhea" id="RHEA-COMP:10700"/>
        <dbReference type="ChEBI" id="CHEBI:15378"/>
        <dbReference type="ChEBI" id="CHEBI:29950"/>
        <dbReference type="ChEBI" id="CHEBI:50058"/>
        <dbReference type="ChEBI" id="CHEBI:57783"/>
        <dbReference type="ChEBI" id="CHEBI:58349"/>
        <dbReference type="EC" id="1.8.1.9"/>
    </reaction>
</comment>
<dbReference type="Proteomes" id="UP000255517">
    <property type="component" value="Unassembled WGS sequence"/>
</dbReference>
<dbReference type="PRINTS" id="PR00469">
    <property type="entry name" value="PNDRDTASEII"/>
</dbReference>
<proteinExistence type="inferred from homology"/>
<dbReference type="GO" id="GO:0005737">
    <property type="term" value="C:cytoplasm"/>
    <property type="evidence" value="ECO:0007669"/>
    <property type="project" value="InterPro"/>
</dbReference>
<dbReference type="Gene3D" id="3.50.50.60">
    <property type="entry name" value="FAD/NAD(P)-binding domain"/>
    <property type="match status" value="2"/>
</dbReference>
<gene>
    <name evidence="10" type="primary">trxB_1</name>
    <name evidence="10" type="ORF">NCTC13149_00011</name>
</gene>
<sequence>MYDIIILGAGPAGLSAGIYGARSKKKVLIIEKAIDGGQMAETISIENYPGIDKISGAELGQKMAEQAKSFGAEIASDQVESIDIKGDIKKIQGKLGTYEAKSLIIAQGSIPRPLGAKGEEKFKGKGISFCATCDAAFYEDLDVYVVGGGDAAIQEALFIANFAKKVHIIHRRDRLRAAQDIQERAFNNKKIDFIWDTCVDEVKGDKIANELVIRNLKTGEVKSIKSDEPFGIFVFIGYLPNTDLYKDILDLDDKGYIITDDEMRTKIDGVFAAGDIRKKTIRQVVTAAGDGAIAAMNAQKYVDEKEGNLYEGFKENK</sequence>
<evidence type="ECO:0000256" key="7">
    <source>
        <dbReference type="RuleBase" id="RU003880"/>
    </source>
</evidence>
<evidence type="ECO:0000256" key="3">
    <source>
        <dbReference type="ARBA" id="ARBA00022827"/>
    </source>
</evidence>
<dbReference type="PROSITE" id="PS00573">
    <property type="entry name" value="PYRIDINE_REDOX_2"/>
    <property type="match status" value="1"/>
</dbReference>
<comment type="similarity">
    <text evidence="1 7">Belongs to the class-II pyridine nucleotide-disulfide oxidoreductase family.</text>
</comment>
<evidence type="ECO:0000313" key="10">
    <source>
        <dbReference type="EMBL" id="SUB56241.1"/>
    </source>
</evidence>
<dbReference type="InterPro" id="IPR023753">
    <property type="entry name" value="FAD/NAD-binding_dom"/>
</dbReference>
<evidence type="ECO:0000256" key="5">
    <source>
        <dbReference type="ARBA" id="ARBA00023157"/>
    </source>
</evidence>
<comment type="cofactor">
    <cofactor evidence="8">
        <name>FAD</name>
        <dbReference type="ChEBI" id="CHEBI:57692"/>
    </cofactor>
    <text evidence="8">Binds 1 FAD per subunit.</text>
</comment>
<dbReference type="NCBIfam" id="TIGR01292">
    <property type="entry name" value="TRX_reduct"/>
    <property type="match status" value="1"/>
</dbReference>
<dbReference type="InterPro" id="IPR050097">
    <property type="entry name" value="Ferredoxin-NADP_redctase_2"/>
</dbReference>
<dbReference type="EMBL" id="UGSZ01000001">
    <property type="protein sequence ID" value="SUB56241.1"/>
    <property type="molecule type" value="Genomic_DNA"/>
</dbReference>
<organism evidence="10 11">
    <name type="scientific">Peptoniphilus lacrimalis</name>
    <dbReference type="NCBI Taxonomy" id="33031"/>
    <lineage>
        <taxon>Bacteria</taxon>
        <taxon>Bacillati</taxon>
        <taxon>Bacillota</taxon>
        <taxon>Tissierellia</taxon>
        <taxon>Tissierellales</taxon>
        <taxon>Peptoniphilaceae</taxon>
        <taxon>Peptoniphilus</taxon>
    </lineage>
</organism>
<evidence type="ECO:0000256" key="4">
    <source>
        <dbReference type="ARBA" id="ARBA00023002"/>
    </source>
</evidence>
<dbReference type="InterPro" id="IPR005982">
    <property type="entry name" value="Thioredox_Rdtase"/>
</dbReference>
<dbReference type="OrthoDB" id="9806179at2"/>
<dbReference type="STRING" id="1122949.GCA_000378725_00082"/>
<dbReference type="RefSeq" id="WP_019034162.1">
    <property type="nucleotide sequence ID" value="NZ_UGSZ01000001.1"/>
</dbReference>